<keyword evidence="2" id="KW-0472">Membrane</keyword>
<dbReference type="InterPro" id="IPR058625">
    <property type="entry name" value="MdtA-like_BSH"/>
</dbReference>
<evidence type="ECO:0000259" key="3">
    <source>
        <dbReference type="Pfam" id="PF25917"/>
    </source>
</evidence>
<organism evidence="4 5">
    <name type="scientific">Bradyrhizobium ontarionense</name>
    <dbReference type="NCBI Taxonomy" id="2898149"/>
    <lineage>
        <taxon>Bacteria</taxon>
        <taxon>Pseudomonadati</taxon>
        <taxon>Pseudomonadota</taxon>
        <taxon>Alphaproteobacteria</taxon>
        <taxon>Hyphomicrobiales</taxon>
        <taxon>Nitrobacteraceae</taxon>
        <taxon>Bradyrhizobium</taxon>
    </lineage>
</organism>
<sequence>MIAFLALLYIGLLFVLVRFKIVPWNTFWKISPAIWVVLLFVMLFIPMNWGAPSGDIVVLRQSVAIVPNVAGEVIDVPAQANTPLKAGDVLFRIDPAPYEAQVRQLEAQLKLAEINLERAGTLEQRQSGTLAAVQQREAERDTVRAQLDSANWNLDKTTIRAPSDGFVTNVGLRKGARVAAFPVSAVMAFIETEDTAVGVQVQQIYARHISPGQPVELAFKFLPGRIYTGRVVALLPATALGQQQTSGTAARPLDIQPAPFAVRIQMDDRSIADRLPAGATGEAAIYTNSVRPTHIIRRVMIRMSAYLNYVIPF</sequence>
<protein>
    <submittedName>
        <fullName evidence="4">Efflux RND transporter periplasmic adaptor subunit</fullName>
    </submittedName>
</protein>
<dbReference type="Gene3D" id="1.10.287.470">
    <property type="entry name" value="Helix hairpin bin"/>
    <property type="match status" value="1"/>
</dbReference>
<evidence type="ECO:0000256" key="2">
    <source>
        <dbReference type="SAM" id="Phobius"/>
    </source>
</evidence>
<keyword evidence="5" id="KW-1185">Reference proteome</keyword>
<dbReference type="Gene3D" id="2.40.30.170">
    <property type="match status" value="1"/>
</dbReference>
<keyword evidence="2" id="KW-1133">Transmembrane helix</keyword>
<dbReference type="PANTHER" id="PTHR30386:SF18">
    <property type="entry name" value="INNER MEMBRANE PROTEIN YIAV-RELATED"/>
    <property type="match status" value="1"/>
</dbReference>
<dbReference type="InterPro" id="IPR050739">
    <property type="entry name" value="MFP"/>
</dbReference>
<dbReference type="InterPro" id="IPR006143">
    <property type="entry name" value="RND_pump_MFP"/>
</dbReference>
<keyword evidence="2" id="KW-0812">Transmembrane</keyword>
<dbReference type="Gene3D" id="2.40.50.100">
    <property type="match status" value="1"/>
</dbReference>
<accession>A0ABY3RKR0</accession>
<dbReference type="NCBIfam" id="TIGR01730">
    <property type="entry name" value="RND_mfp"/>
    <property type="match status" value="1"/>
</dbReference>
<evidence type="ECO:0000256" key="1">
    <source>
        <dbReference type="ARBA" id="ARBA00009477"/>
    </source>
</evidence>
<dbReference type="Proteomes" id="UP001431010">
    <property type="component" value="Chromosome"/>
</dbReference>
<evidence type="ECO:0000313" key="5">
    <source>
        <dbReference type="Proteomes" id="UP001431010"/>
    </source>
</evidence>
<reference evidence="4" key="1">
    <citation type="journal article" date="2024" name="Antonie Van Leeuwenhoek">
        <title>Bradyrhizobium ontarionense sp. nov., a novel bacterial symbiont isolated from Aeschynomene indica (Indian jointvetch), harbours photosynthesis, nitrogen fixation and nitrous oxide (N2O) reductase genes.</title>
        <authorList>
            <person name="Bromfield E.S.P."/>
            <person name="Cloutier S."/>
        </authorList>
    </citation>
    <scope>NUCLEOTIDE SEQUENCE</scope>
    <source>
        <strain evidence="4">A19</strain>
    </source>
</reference>
<feature type="domain" description="Multidrug resistance protein MdtA-like barrel-sandwich hybrid" evidence="3">
    <location>
        <begin position="62"/>
        <end position="180"/>
    </location>
</feature>
<feature type="transmembrane region" description="Helical" evidence="2">
    <location>
        <begin position="29"/>
        <end position="51"/>
    </location>
</feature>
<dbReference type="PANTHER" id="PTHR30386">
    <property type="entry name" value="MEMBRANE FUSION SUBUNIT OF EMRAB-TOLC MULTIDRUG EFFLUX PUMP"/>
    <property type="match status" value="1"/>
</dbReference>
<proteinExistence type="inferred from homology"/>
<dbReference type="Pfam" id="PF25917">
    <property type="entry name" value="BSH_RND"/>
    <property type="match status" value="1"/>
</dbReference>
<dbReference type="EMBL" id="CP088156">
    <property type="protein sequence ID" value="UFZ08056.1"/>
    <property type="molecule type" value="Genomic_DNA"/>
</dbReference>
<name>A0ABY3RKR0_9BRAD</name>
<comment type="similarity">
    <text evidence="1">Belongs to the membrane fusion protein (MFP) (TC 8.A.1) family.</text>
</comment>
<dbReference type="RefSeq" id="WP_231327505.1">
    <property type="nucleotide sequence ID" value="NZ_CP088156.1"/>
</dbReference>
<evidence type="ECO:0000313" key="4">
    <source>
        <dbReference type="EMBL" id="UFZ08056.1"/>
    </source>
</evidence>
<dbReference type="SUPFAM" id="SSF111369">
    <property type="entry name" value="HlyD-like secretion proteins"/>
    <property type="match status" value="1"/>
</dbReference>
<gene>
    <name evidence="4" type="ORF">LQG66_17935</name>
</gene>